<dbReference type="GeneID" id="65246841"/>
<dbReference type="EMBL" id="MF176374">
    <property type="protein sequence ID" value="ASA47493.1"/>
    <property type="molecule type" value="Viral_cRNA"/>
</dbReference>
<evidence type="ECO:0000313" key="2">
    <source>
        <dbReference type="EMBL" id="ASA47316.1"/>
    </source>
</evidence>
<organism evidence="6">
    <name type="scientific">Culex phasma-like virus</name>
    <dbReference type="NCBI Taxonomy" id="2010276"/>
    <lineage>
        <taxon>Viruses</taxon>
        <taxon>Riboviria</taxon>
        <taxon>Orthornavirae</taxon>
        <taxon>Negarnaviricota</taxon>
        <taxon>Polyploviricotina</taxon>
        <taxon>Bunyaviricetes</taxon>
        <taxon>Elliovirales</taxon>
        <taxon>Phasmaviridae</taxon>
        <taxon>Orthophasmavirus</taxon>
        <taxon>Orthophasmavirus culicis</taxon>
    </lineage>
</organism>
<evidence type="ECO:0000313" key="3">
    <source>
        <dbReference type="EMBL" id="ASA47368.1"/>
    </source>
</evidence>
<dbReference type="Proteomes" id="UP000297182">
    <property type="component" value="Genome"/>
</dbReference>
<evidence type="ECO:0000313" key="7">
    <source>
        <dbReference type="EMBL" id="ASA47493.1"/>
    </source>
</evidence>
<reference evidence="6" key="1">
    <citation type="journal article" date="2017" name="J. Virol.">
        <title>High Resolution Meta-Transcriptomics Reveals the Ecological Dynamics of Mosquito-Associated RNA Viruses in Western Australia.</title>
        <authorList>
            <person name="Shi M."/>
            <person name="Neville P."/>
            <person name="Nicholson J."/>
            <person name="Eden J.S."/>
            <person name="Imrie A."/>
            <person name="Holmes E.C."/>
        </authorList>
    </citation>
    <scope>NUCLEOTIDE SEQUENCE</scope>
    <source>
        <strain evidence="1">Mos172gb37606</strain>
        <strain evidence="2">Mos172X35099</strain>
        <strain evidence="3">Mos191gb30698</strain>
        <strain evidence="4">Mos191X19029</strain>
        <strain evidence="5">MosWSB64587</strain>
        <strain evidence="6">MosWSgb51997</strain>
        <strain evidence="7">MosWSX71559</strain>
    </source>
</reference>
<sequence length="163" mass="17891">MPLTGMSVDTLVLGDSSSVISTEAGVSTGLTAGVEEEGAKEWQVECGCPVTVVDTRVHKKHKGMKKEGCYQCISKLIDLGSNWQTFYAKYAATRVMVGLRDAFKKGTGSEPADKTVMTLYKCAMTYPNVQVRAFVHCKYGGVVLAEVERAHNELRHKDRIARE</sequence>
<evidence type="ECO:0000313" key="6">
    <source>
        <dbReference type="EMBL" id="ASA47463.1"/>
    </source>
</evidence>
<dbReference type="EMBL" id="MF176331">
    <property type="protein sequence ID" value="ASA47427.1"/>
    <property type="molecule type" value="Viral_cRNA"/>
</dbReference>
<dbReference type="RefSeq" id="YP_010085108.1">
    <property type="nucleotide sequence ID" value="NC_055214.1"/>
</dbReference>
<keyword evidence="8" id="KW-1185">Reference proteome</keyword>
<evidence type="ECO:0000313" key="8">
    <source>
        <dbReference type="Proteomes" id="UP000297182"/>
    </source>
</evidence>
<dbReference type="EMBL" id="MF176315">
    <property type="protein sequence ID" value="ASA47402.1"/>
    <property type="molecule type" value="Viral_cRNA"/>
</dbReference>
<proteinExistence type="predicted"/>
<dbReference type="EMBL" id="MF176295">
    <property type="protein sequence ID" value="ASA47368.1"/>
    <property type="molecule type" value="Viral_cRNA"/>
</dbReference>
<evidence type="ECO:0000313" key="5">
    <source>
        <dbReference type="EMBL" id="ASA47427.1"/>
    </source>
</evidence>
<dbReference type="EMBL" id="MF176267">
    <property type="protein sequence ID" value="ASA47316.1"/>
    <property type="molecule type" value="Viral_cRNA"/>
</dbReference>
<evidence type="ECO:0000313" key="1">
    <source>
        <dbReference type="EMBL" id="ASA47281.1"/>
    </source>
</evidence>
<evidence type="ECO:0000313" key="4">
    <source>
        <dbReference type="EMBL" id="ASA47402.1"/>
    </source>
</evidence>
<name>A0A1Z2RTE4_9VIRU</name>
<dbReference type="KEGG" id="vg:65246841"/>
<dbReference type="EMBL" id="MF176244">
    <property type="protein sequence ID" value="ASA47281.1"/>
    <property type="molecule type" value="Viral_cRNA"/>
</dbReference>
<accession>A0A1Z2RTE4</accession>
<dbReference type="EMBL" id="MF176355">
    <property type="protein sequence ID" value="ASA47463.1"/>
    <property type="molecule type" value="Viral_cRNA"/>
</dbReference>
<protein>
    <submittedName>
        <fullName evidence="6">Uncharacterized protein</fullName>
    </submittedName>
</protein>